<keyword evidence="2" id="KW-1185">Reference proteome</keyword>
<organism evidence="1 2">
    <name type="scientific">Streptomyces oceani</name>
    <dbReference type="NCBI Taxonomy" id="1075402"/>
    <lineage>
        <taxon>Bacteria</taxon>
        <taxon>Bacillati</taxon>
        <taxon>Actinomycetota</taxon>
        <taxon>Actinomycetes</taxon>
        <taxon>Kitasatosporales</taxon>
        <taxon>Streptomycetaceae</taxon>
        <taxon>Streptomyces</taxon>
    </lineage>
</organism>
<reference evidence="1 2" key="1">
    <citation type="journal article" date="2016" name="Front. Microbiol.">
        <title>Comparative Genomics Analysis of Streptomyces Species Reveals Their Adaptation to the Marine Environment and Their Diversity at the Genomic Level.</title>
        <authorList>
            <person name="Tian X."/>
            <person name="Zhang Z."/>
            <person name="Yang T."/>
            <person name="Chen M."/>
            <person name="Li J."/>
            <person name="Chen F."/>
            <person name="Yang J."/>
            <person name="Li W."/>
            <person name="Zhang B."/>
            <person name="Zhang Z."/>
            <person name="Wu J."/>
            <person name="Zhang C."/>
            <person name="Long L."/>
            <person name="Xiao J."/>
        </authorList>
    </citation>
    <scope>NUCLEOTIDE SEQUENCE [LARGE SCALE GENOMIC DNA]</scope>
    <source>
        <strain evidence="1 2">SCSIO 02100</strain>
    </source>
</reference>
<feature type="non-terminal residue" evidence="1">
    <location>
        <position position="132"/>
    </location>
</feature>
<proteinExistence type="predicted"/>
<dbReference type="STRING" id="1075402.AN216_16130"/>
<accession>A0A1E7KF25</accession>
<dbReference type="Proteomes" id="UP000176101">
    <property type="component" value="Unassembled WGS sequence"/>
</dbReference>
<sequence length="132" mass="13955">MTVCAAESAAHAGGAATPPSCVLSADGSYAARLAWSAGPKGPLPEGRCPTEDWPAGWFPERWTLGGPEPYAVPLPGERPEEAGSQLLPMADGRVLIARRVERRHELSLLYPTGPDTGEVRLGAIDSERLVLL</sequence>
<dbReference type="AlphaFoldDB" id="A0A1E7KF25"/>
<name>A0A1E7KF25_9ACTN</name>
<protein>
    <submittedName>
        <fullName evidence="1">Uncharacterized protein</fullName>
    </submittedName>
</protein>
<comment type="caution">
    <text evidence="1">The sequence shown here is derived from an EMBL/GenBank/DDBJ whole genome shotgun (WGS) entry which is preliminary data.</text>
</comment>
<evidence type="ECO:0000313" key="1">
    <source>
        <dbReference type="EMBL" id="OEV02506.1"/>
    </source>
</evidence>
<evidence type="ECO:0000313" key="2">
    <source>
        <dbReference type="Proteomes" id="UP000176101"/>
    </source>
</evidence>
<gene>
    <name evidence="1" type="ORF">AN216_16130</name>
</gene>
<dbReference type="EMBL" id="LJGU01000129">
    <property type="protein sequence ID" value="OEV02506.1"/>
    <property type="molecule type" value="Genomic_DNA"/>
</dbReference>